<dbReference type="RefSeq" id="WP_310100093.1">
    <property type="nucleotide sequence ID" value="NZ_JAVDUU010000004.1"/>
</dbReference>
<name>A0ABU1THL8_9SPHI</name>
<protein>
    <submittedName>
        <fullName evidence="5">Polysaccharide export outer membrane protein</fullName>
    </submittedName>
</protein>
<feature type="domain" description="Soluble ligand binding" evidence="4">
    <location>
        <begin position="150"/>
        <end position="204"/>
    </location>
</feature>
<gene>
    <name evidence="5" type="ORF">J2W55_004156</name>
</gene>
<accession>A0ABU1THL8</accession>
<dbReference type="EMBL" id="JAVDUU010000004">
    <property type="protein sequence ID" value="MDR6944296.1"/>
    <property type="molecule type" value="Genomic_DNA"/>
</dbReference>
<organism evidence="5 6">
    <name type="scientific">Mucilaginibacter pocheonensis</name>
    <dbReference type="NCBI Taxonomy" id="398050"/>
    <lineage>
        <taxon>Bacteria</taxon>
        <taxon>Pseudomonadati</taxon>
        <taxon>Bacteroidota</taxon>
        <taxon>Sphingobacteriia</taxon>
        <taxon>Sphingobacteriales</taxon>
        <taxon>Sphingobacteriaceae</taxon>
        <taxon>Mucilaginibacter</taxon>
    </lineage>
</organism>
<dbReference type="Pfam" id="PF02563">
    <property type="entry name" value="Poly_export"/>
    <property type="match status" value="1"/>
</dbReference>
<dbReference type="Pfam" id="PF10531">
    <property type="entry name" value="SLBB"/>
    <property type="match status" value="1"/>
</dbReference>
<dbReference type="InterPro" id="IPR003715">
    <property type="entry name" value="Poly_export_N"/>
</dbReference>
<feature type="domain" description="Polysaccharide export protein N-terminal" evidence="3">
    <location>
        <begin position="51"/>
        <end position="146"/>
    </location>
</feature>
<evidence type="ECO:0000256" key="1">
    <source>
        <dbReference type="ARBA" id="ARBA00022729"/>
    </source>
</evidence>
<dbReference type="InterPro" id="IPR019554">
    <property type="entry name" value="Soluble_ligand-bd"/>
</dbReference>
<dbReference type="PANTHER" id="PTHR33619">
    <property type="entry name" value="POLYSACCHARIDE EXPORT PROTEIN GFCE-RELATED"/>
    <property type="match status" value="1"/>
</dbReference>
<dbReference type="PROSITE" id="PS51257">
    <property type="entry name" value="PROKAR_LIPOPROTEIN"/>
    <property type="match status" value="1"/>
</dbReference>
<feature type="transmembrane region" description="Helical" evidence="2">
    <location>
        <begin position="244"/>
        <end position="261"/>
    </location>
</feature>
<keyword evidence="2" id="KW-0472">Membrane</keyword>
<keyword evidence="1" id="KW-0732">Signal</keyword>
<evidence type="ECO:0000313" key="6">
    <source>
        <dbReference type="Proteomes" id="UP001247620"/>
    </source>
</evidence>
<dbReference type="Gene3D" id="3.10.560.10">
    <property type="entry name" value="Outer membrane lipoprotein wza domain like"/>
    <property type="match status" value="1"/>
</dbReference>
<dbReference type="Proteomes" id="UP001247620">
    <property type="component" value="Unassembled WGS sequence"/>
</dbReference>
<evidence type="ECO:0000259" key="4">
    <source>
        <dbReference type="Pfam" id="PF10531"/>
    </source>
</evidence>
<proteinExistence type="predicted"/>
<evidence type="ECO:0000259" key="3">
    <source>
        <dbReference type="Pfam" id="PF02563"/>
    </source>
</evidence>
<keyword evidence="2" id="KW-1133">Transmembrane helix</keyword>
<dbReference type="InterPro" id="IPR049712">
    <property type="entry name" value="Poly_export"/>
</dbReference>
<evidence type="ECO:0000313" key="5">
    <source>
        <dbReference type="EMBL" id="MDR6944296.1"/>
    </source>
</evidence>
<sequence>MKKSCFPMAHILVAIVLFLMCSCGSTKKLRYFQDMSEANTAAPLALAPYTEPVIQPDDILAINVNTTDPAATLSINSRNGVYVNSSSPQSGSANPLSGYLVSKEGDVEIPVLGKIKLAGLTTVQARSAVRQRAVSSFNDPVVDVRFTNFKVTVLGEVNHPASYILPNEQVTLLDAIGYAGDMTIYGRRTNVLLIRKSPDGRNFSVKLDMTKKDLLNSPYYYLKQNDVVYVEPLKTKVLNNDNNLIKYLSLAATVFTAVILAKRYW</sequence>
<reference evidence="5 6" key="1">
    <citation type="submission" date="2023-07" db="EMBL/GenBank/DDBJ databases">
        <title>Sorghum-associated microbial communities from plants grown in Nebraska, USA.</title>
        <authorList>
            <person name="Schachtman D."/>
        </authorList>
    </citation>
    <scope>NUCLEOTIDE SEQUENCE [LARGE SCALE GENOMIC DNA]</scope>
    <source>
        <strain evidence="5 6">3262</strain>
    </source>
</reference>
<keyword evidence="2" id="KW-0812">Transmembrane</keyword>
<evidence type="ECO:0000256" key="2">
    <source>
        <dbReference type="SAM" id="Phobius"/>
    </source>
</evidence>
<keyword evidence="6" id="KW-1185">Reference proteome</keyword>
<dbReference type="PANTHER" id="PTHR33619:SF3">
    <property type="entry name" value="POLYSACCHARIDE EXPORT PROTEIN GFCE-RELATED"/>
    <property type="match status" value="1"/>
</dbReference>
<comment type="caution">
    <text evidence="5">The sequence shown here is derived from an EMBL/GenBank/DDBJ whole genome shotgun (WGS) entry which is preliminary data.</text>
</comment>